<dbReference type="AlphaFoldDB" id="A0A816Q5A6"/>
<evidence type="ECO:0000313" key="1">
    <source>
        <dbReference type="EMBL" id="CAF2055954.1"/>
    </source>
</evidence>
<accession>A0A816Q5A6</accession>
<organism evidence="1">
    <name type="scientific">Brassica napus</name>
    <name type="common">Rape</name>
    <dbReference type="NCBI Taxonomy" id="3708"/>
    <lineage>
        <taxon>Eukaryota</taxon>
        <taxon>Viridiplantae</taxon>
        <taxon>Streptophyta</taxon>
        <taxon>Embryophyta</taxon>
        <taxon>Tracheophyta</taxon>
        <taxon>Spermatophyta</taxon>
        <taxon>Magnoliopsida</taxon>
        <taxon>eudicotyledons</taxon>
        <taxon>Gunneridae</taxon>
        <taxon>Pentapetalae</taxon>
        <taxon>rosids</taxon>
        <taxon>malvids</taxon>
        <taxon>Brassicales</taxon>
        <taxon>Brassicaceae</taxon>
        <taxon>Brassiceae</taxon>
        <taxon>Brassica</taxon>
    </lineage>
</organism>
<protein>
    <submittedName>
        <fullName evidence="1">(rape) hypothetical protein</fullName>
    </submittedName>
</protein>
<proteinExistence type="predicted"/>
<reference evidence="1" key="1">
    <citation type="submission" date="2021-01" db="EMBL/GenBank/DDBJ databases">
        <authorList>
            <consortium name="Genoscope - CEA"/>
            <person name="William W."/>
        </authorList>
    </citation>
    <scope>NUCLEOTIDE SEQUENCE</scope>
</reference>
<gene>
    <name evidence="1" type="ORF">DARMORV10_C06P09710.1</name>
</gene>
<sequence>MSMESDLKLSVSIRKTETSDQIWNHLGYLSGLKQERKIIHLLTVPSNGKTPLIGKDGETTTLFFFFRSGFFFTYGGLYIH</sequence>
<dbReference type="EMBL" id="HG994370">
    <property type="protein sequence ID" value="CAF2055954.1"/>
    <property type="molecule type" value="Genomic_DNA"/>
</dbReference>
<dbReference type="Proteomes" id="UP001295469">
    <property type="component" value="Chromosome C06"/>
</dbReference>
<name>A0A816Q5A6_BRANA</name>